<evidence type="ECO:0000313" key="5">
    <source>
        <dbReference type="Proteomes" id="UP000318453"/>
    </source>
</evidence>
<gene>
    <name evidence="4" type="ORF">FRE64_09680</name>
</gene>
<dbReference type="OrthoDB" id="552876at2"/>
<evidence type="ECO:0000256" key="1">
    <source>
        <dbReference type="ARBA" id="ARBA00008791"/>
    </source>
</evidence>
<dbReference type="AlphaFoldDB" id="A0A5B8NMC3"/>
<reference evidence="4" key="1">
    <citation type="submission" date="2019-08" db="EMBL/GenBank/DDBJ databases">
        <title>Carotenoids and Carotenoid Binding Proteins in the Halophilic Cyanobacterium Euhalothece sp. ZM00.</title>
        <authorList>
            <person name="Cho S.M."/>
            <person name="Song J.Y."/>
            <person name="Park Y.-I."/>
        </authorList>
    </citation>
    <scope>NUCLEOTIDE SEQUENCE [LARGE SCALE GENOMIC DNA]</scope>
    <source>
        <strain evidence="4">Z-M001</strain>
    </source>
</reference>
<evidence type="ECO:0000313" key="4">
    <source>
        <dbReference type="EMBL" id="QDZ40194.1"/>
    </source>
</evidence>
<dbReference type="PANTHER" id="PTHR46268:SF22">
    <property type="entry name" value="SENSOR PROTEIN KDPD-RELATED"/>
    <property type="match status" value="1"/>
</dbReference>
<dbReference type="Proteomes" id="UP000318453">
    <property type="component" value="Chromosome"/>
</dbReference>
<dbReference type="Gene3D" id="3.40.50.620">
    <property type="entry name" value="HUPs"/>
    <property type="match status" value="2"/>
</dbReference>
<keyword evidence="5" id="KW-1185">Reference proteome</keyword>
<dbReference type="PANTHER" id="PTHR46268">
    <property type="entry name" value="STRESS RESPONSE PROTEIN NHAX"/>
    <property type="match status" value="1"/>
</dbReference>
<dbReference type="SUPFAM" id="SSF52402">
    <property type="entry name" value="Adenine nucleotide alpha hydrolases-like"/>
    <property type="match status" value="2"/>
</dbReference>
<accession>A0A5B8NMC3</accession>
<name>A0A5B8NMC3_9CHRO</name>
<evidence type="ECO:0000259" key="3">
    <source>
        <dbReference type="Pfam" id="PF00582"/>
    </source>
</evidence>
<comment type="similarity">
    <text evidence="1">Belongs to the universal stress protein A family.</text>
</comment>
<dbReference type="KEGG" id="enn:FRE64_09680"/>
<sequence length="293" mass="33058">MFKRCLICTDFTDGLDRFASYVSSLSASGLNYIVFLHSVPYWEEGEIPHVDEEKVEAAKKRLQVALENIPEGVEVKVEVPNGKPSDTIPRIVQQEKIDVVLAGTPIRSFLQEKVFGSTSLTLARSTSAPLMIFRPNHISVYTKEELELRCQHLWRSLLIPYNDSAAAQYLVKQIKKYVQQDGTSALKKCFLFWVIQEGGRLPRETLEARKQEAEKRITEVQKDLESVGLTVETRVEIGTPLLEIVKGVINEDVSAIAVGSDDRGGLLQWTLPSFANEVLRSSWYPVLFFSQAR</sequence>
<dbReference type="EMBL" id="CP042326">
    <property type="protein sequence ID" value="QDZ40194.1"/>
    <property type="molecule type" value="Genomic_DNA"/>
</dbReference>
<protein>
    <submittedName>
        <fullName evidence="4">Universal stress protein</fullName>
    </submittedName>
</protein>
<dbReference type="Pfam" id="PF00582">
    <property type="entry name" value="Usp"/>
    <property type="match status" value="2"/>
</dbReference>
<dbReference type="InterPro" id="IPR014729">
    <property type="entry name" value="Rossmann-like_a/b/a_fold"/>
</dbReference>
<dbReference type="RefSeq" id="WP_146295879.1">
    <property type="nucleotide sequence ID" value="NZ_CP042326.1"/>
</dbReference>
<feature type="domain" description="UspA" evidence="3">
    <location>
        <begin position="1"/>
        <end position="134"/>
    </location>
</feature>
<keyword evidence="2" id="KW-0175">Coiled coil</keyword>
<dbReference type="InterPro" id="IPR006016">
    <property type="entry name" value="UspA"/>
</dbReference>
<organism evidence="4 5">
    <name type="scientific">Euhalothece natronophila Z-M001</name>
    <dbReference type="NCBI Taxonomy" id="522448"/>
    <lineage>
        <taxon>Bacteria</taxon>
        <taxon>Bacillati</taxon>
        <taxon>Cyanobacteriota</taxon>
        <taxon>Cyanophyceae</taxon>
        <taxon>Oscillatoriophycideae</taxon>
        <taxon>Chroococcales</taxon>
        <taxon>Halothecacae</taxon>
        <taxon>Halothece cluster</taxon>
        <taxon>Euhalothece</taxon>
    </lineage>
</organism>
<proteinExistence type="inferred from homology"/>
<dbReference type="CDD" id="cd00293">
    <property type="entry name" value="USP-like"/>
    <property type="match status" value="2"/>
</dbReference>
<feature type="domain" description="UspA" evidence="3">
    <location>
        <begin position="157"/>
        <end position="288"/>
    </location>
</feature>
<feature type="coiled-coil region" evidence="2">
    <location>
        <begin position="203"/>
        <end position="230"/>
    </location>
</feature>
<evidence type="ECO:0000256" key="2">
    <source>
        <dbReference type="SAM" id="Coils"/>
    </source>
</evidence>